<comment type="caution">
    <text evidence="2">The sequence shown here is derived from an EMBL/GenBank/DDBJ whole genome shotgun (WGS) entry which is preliminary data.</text>
</comment>
<protein>
    <submittedName>
        <fullName evidence="2">Acetyltransferase (GNAT) family protein</fullName>
    </submittedName>
</protein>
<dbReference type="AlphaFoldDB" id="A0A4V2SD03"/>
<feature type="domain" description="BioF2-like acetyltransferase" evidence="1">
    <location>
        <begin position="108"/>
        <end position="255"/>
    </location>
</feature>
<dbReference type="GO" id="GO:0016740">
    <property type="term" value="F:transferase activity"/>
    <property type="evidence" value="ECO:0007669"/>
    <property type="project" value="UniProtKB-KW"/>
</dbReference>
<gene>
    <name evidence="2" type="ORF">EV699_10841</name>
</gene>
<reference evidence="2 3" key="1">
    <citation type="submission" date="2019-03" db="EMBL/GenBank/DDBJ databases">
        <title>Genomic Encyclopedia of Type Strains, Phase IV (KMG-IV): sequencing the most valuable type-strain genomes for metagenomic binning, comparative biology and taxonomic classification.</title>
        <authorList>
            <person name="Goeker M."/>
        </authorList>
    </citation>
    <scope>NUCLEOTIDE SEQUENCE [LARGE SCALE GENOMIC DNA]</scope>
    <source>
        <strain evidence="2 3">DSM 25287</strain>
    </source>
</reference>
<evidence type="ECO:0000313" key="2">
    <source>
        <dbReference type="EMBL" id="TCO81410.1"/>
    </source>
</evidence>
<dbReference type="Proteomes" id="UP000295765">
    <property type="component" value="Unassembled WGS sequence"/>
</dbReference>
<dbReference type="Pfam" id="PF13480">
    <property type="entry name" value="Acetyltransf_6"/>
    <property type="match status" value="1"/>
</dbReference>
<dbReference type="InterPro" id="IPR016181">
    <property type="entry name" value="Acyl_CoA_acyltransferase"/>
</dbReference>
<keyword evidence="3" id="KW-1185">Reference proteome</keyword>
<sequence>MNTSMVSTCILPLRFRLAERTLYTHPLSLAVKSFDLCAALAGPAEGCLHETTLPPGSDGMLLRSLPVTSPPPLFERRGGRITYVAQHYLRHYIDLTMGFAAYQAAFSAKTRSTLNRKVKSFAKATGGSLDWRTYRTPDELDAFYSFAREVSVKTYQERDLGAGLPTGEAFLAEMRARAGRDAVRAFLLLAQGEPVAYLYCPVDNGVLRYEYLGYDPEWAERSPGTVLQWLALESLFAEGRFRLFDFTEGDGAHKRLFATGSAICADVYVLRDTLRLRALVYAHRACNSAGTRIAHLLERYGLKGKVKRLLRRGRG</sequence>
<dbReference type="SUPFAM" id="SSF55729">
    <property type="entry name" value="Acyl-CoA N-acyltransferases (Nat)"/>
    <property type="match status" value="1"/>
</dbReference>
<evidence type="ECO:0000259" key="1">
    <source>
        <dbReference type="Pfam" id="PF13480"/>
    </source>
</evidence>
<dbReference type="EMBL" id="SLWY01000008">
    <property type="protein sequence ID" value="TCO81410.1"/>
    <property type="molecule type" value="Genomic_DNA"/>
</dbReference>
<evidence type="ECO:0000313" key="3">
    <source>
        <dbReference type="Proteomes" id="UP000295765"/>
    </source>
</evidence>
<proteinExistence type="predicted"/>
<keyword evidence="2" id="KW-0808">Transferase</keyword>
<dbReference type="InterPro" id="IPR038740">
    <property type="entry name" value="BioF2-like_GNAT_dom"/>
</dbReference>
<organism evidence="2 3">
    <name type="scientific">Plasticicumulans lactativorans</name>
    <dbReference type="NCBI Taxonomy" id="1133106"/>
    <lineage>
        <taxon>Bacteria</taxon>
        <taxon>Pseudomonadati</taxon>
        <taxon>Pseudomonadota</taxon>
        <taxon>Gammaproteobacteria</taxon>
        <taxon>Candidatus Competibacteraceae</taxon>
        <taxon>Plasticicumulans</taxon>
    </lineage>
</organism>
<name>A0A4V2SD03_9GAMM</name>
<dbReference type="OrthoDB" id="208468at2"/>
<accession>A0A4V2SD03</accession>
<dbReference type="Gene3D" id="3.40.630.30">
    <property type="match status" value="1"/>
</dbReference>